<sequence length="147" mass="15640">MRPIDHGATTGPWGLLLLAWLLAMGASLAVLFIGEVMGQQPCVLCWFQRAFMFPLAIILAIACYRSDYAVWRYALPLAIAGGMVALGHSLLYAGLLPQPIVPCTATGPSCTDAGMTLFGVVPLPLLALAVFVCISILLLIIRRSATP</sequence>
<keyword evidence="7" id="KW-0560">Oxidoreductase</keyword>
<feature type="transmembrane region" description="Helical" evidence="12">
    <location>
        <begin position="115"/>
        <end position="141"/>
    </location>
</feature>
<dbReference type="GO" id="GO:0016020">
    <property type="term" value="C:membrane"/>
    <property type="evidence" value="ECO:0007669"/>
    <property type="project" value="UniProtKB-SubCell"/>
</dbReference>
<evidence type="ECO:0000256" key="4">
    <source>
        <dbReference type="ARBA" id="ARBA00022692"/>
    </source>
</evidence>
<keyword evidence="8 12" id="KW-0472">Membrane</keyword>
<dbReference type="GO" id="GO:0015035">
    <property type="term" value="F:protein-disulfide reductase activity"/>
    <property type="evidence" value="ECO:0007669"/>
    <property type="project" value="InterPro"/>
</dbReference>
<dbReference type="EMBL" id="QJRG01000049">
    <property type="protein sequence ID" value="RWU18273.1"/>
    <property type="molecule type" value="Genomic_DNA"/>
</dbReference>
<feature type="transmembrane region" description="Helical" evidence="12">
    <location>
        <begin position="12"/>
        <end position="34"/>
    </location>
</feature>
<dbReference type="InterPro" id="IPR003752">
    <property type="entry name" value="DiS_bond_form_DsbB/BdbC"/>
</dbReference>
<gene>
    <name evidence="13" type="ORF">DM813_26860</name>
</gene>
<keyword evidence="4 12" id="KW-0812">Transmembrane</keyword>
<comment type="subcellular location">
    <subcellularLocation>
        <location evidence="1">Membrane</location>
        <topology evidence="1">Multi-pass membrane protein</topology>
    </subcellularLocation>
</comment>
<evidence type="ECO:0000256" key="12">
    <source>
        <dbReference type="SAM" id="Phobius"/>
    </source>
</evidence>
<comment type="caution">
    <text evidence="13">The sequence shown here is derived from an EMBL/GenBank/DDBJ whole genome shotgun (WGS) entry which is preliminary data.</text>
</comment>
<feature type="transmembrane region" description="Helical" evidence="12">
    <location>
        <begin position="73"/>
        <end position="95"/>
    </location>
</feature>
<keyword evidence="3" id="KW-0813">Transport</keyword>
<dbReference type="GO" id="GO:0006457">
    <property type="term" value="P:protein folding"/>
    <property type="evidence" value="ECO:0007669"/>
    <property type="project" value="InterPro"/>
</dbReference>
<comment type="similarity">
    <text evidence="2">Belongs to the DsbB family. BdbC subfamily.</text>
</comment>
<keyword evidence="11" id="KW-0676">Redox-active center</keyword>
<dbReference type="InterPro" id="IPR012187">
    <property type="entry name" value="Disulphide_bond_form_BdbC"/>
</dbReference>
<keyword evidence="5" id="KW-0249">Electron transport</keyword>
<dbReference type="PANTHER" id="PTHR43469:SF1">
    <property type="entry name" value="SPBETA PROPHAGE-DERIVED DISULFIDE BOND FORMATION PROTEIN B"/>
    <property type="match status" value="1"/>
</dbReference>
<keyword evidence="6 12" id="KW-1133">Transmembrane helix</keyword>
<evidence type="ECO:0000256" key="5">
    <source>
        <dbReference type="ARBA" id="ARBA00022982"/>
    </source>
</evidence>
<evidence type="ECO:0000256" key="2">
    <source>
        <dbReference type="ARBA" id="ARBA00007602"/>
    </source>
</evidence>
<evidence type="ECO:0000313" key="13">
    <source>
        <dbReference type="EMBL" id="RWU18273.1"/>
    </source>
</evidence>
<dbReference type="Gene3D" id="1.20.1550.10">
    <property type="entry name" value="DsbB-like"/>
    <property type="match status" value="1"/>
</dbReference>
<dbReference type="Pfam" id="PF02600">
    <property type="entry name" value="DsbB"/>
    <property type="match status" value="1"/>
</dbReference>
<evidence type="ECO:0000256" key="8">
    <source>
        <dbReference type="ARBA" id="ARBA00023136"/>
    </source>
</evidence>
<keyword evidence="9" id="KW-1015">Disulfide bond</keyword>
<dbReference type="PANTHER" id="PTHR43469">
    <property type="entry name" value="DISULFIDE FORMATION PROTEIN-RELATED"/>
    <property type="match status" value="1"/>
</dbReference>
<dbReference type="OrthoDB" id="158402at2"/>
<evidence type="ECO:0000256" key="10">
    <source>
        <dbReference type="ARBA" id="ARBA00023186"/>
    </source>
</evidence>
<accession>A0A443ZHS6</accession>
<evidence type="ECO:0000256" key="7">
    <source>
        <dbReference type="ARBA" id="ARBA00023002"/>
    </source>
</evidence>
<evidence type="ECO:0000313" key="14">
    <source>
        <dbReference type="Proteomes" id="UP000288983"/>
    </source>
</evidence>
<organism evidence="13 14">
    <name type="scientific">Pseudomonas alkylphenolica</name>
    <dbReference type="NCBI Taxonomy" id="237609"/>
    <lineage>
        <taxon>Bacteria</taxon>
        <taxon>Pseudomonadati</taxon>
        <taxon>Pseudomonadota</taxon>
        <taxon>Gammaproteobacteria</taxon>
        <taxon>Pseudomonadales</taxon>
        <taxon>Pseudomonadaceae</taxon>
        <taxon>Pseudomonas</taxon>
    </lineage>
</organism>
<dbReference type="STRING" id="237609.PSAKL28_44410"/>
<name>A0A443ZHS6_9PSED</name>
<protein>
    <submittedName>
        <fullName evidence="13">Disulfide bond formation protein B</fullName>
    </submittedName>
</protein>
<keyword evidence="10" id="KW-0143">Chaperone</keyword>
<dbReference type="AlphaFoldDB" id="A0A443ZHS6"/>
<evidence type="ECO:0000256" key="11">
    <source>
        <dbReference type="ARBA" id="ARBA00023284"/>
    </source>
</evidence>
<dbReference type="PIRSF" id="PIRSF036659">
    <property type="entry name" value="BdbC"/>
    <property type="match status" value="1"/>
</dbReference>
<evidence type="ECO:0000256" key="6">
    <source>
        <dbReference type="ARBA" id="ARBA00022989"/>
    </source>
</evidence>
<evidence type="ECO:0000256" key="1">
    <source>
        <dbReference type="ARBA" id="ARBA00004141"/>
    </source>
</evidence>
<evidence type="ECO:0000256" key="9">
    <source>
        <dbReference type="ARBA" id="ARBA00023157"/>
    </source>
</evidence>
<dbReference type="Proteomes" id="UP000288983">
    <property type="component" value="Unassembled WGS sequence"/>
</dbReference>
<dbReference type="SUPFAM" id="SSF158442">
    <property type="entry name" value="DsbB-like"/>
    <property type="match status" value="1"/>
</dbReference>
<dbReference type="RefSeq" id="WP_128326447.1">
    <property type="nucleotide sequence ID" value="NZ_QJRG01000049.1"/>
</dbReference>
<dbReference type="InterPro" id="IPR023380">
    <property type="entry name" value="DsbB-like_sf"/>
</dbReference>
<evidence type="ECO:0000256" key="3">
    <source>
        <dbReference type="ARBA" id="ARBA00022448"/>
    </source>
</evidence>
<proteinExistence type="inferred from homology"/>
<feature type="transmembrane region" description="Helical" evidence="12">
    <location>
        <begin position="46"/>
        <end position="64"/>
    </location>
</feature>
<reference evidence="13 14" key="1">
    <citation type="submission" date="2018-06" db="EMBL/GenBank/DDBJ databases">
        <title>Bacteria isolated from soil of Wuhan.</title>
        <authorList>
            <person name="Wei X."/>
            <person name="Chunhua H."/>
        </authorList>
    </citation>
    <scope>NUCLEOTIDE SEQUENCE [LARGE SCALE GENOMIC DNA]</scope>
    <source>
        <strain evidence="14">xwS2</strain>
    </source>
</reference>